<dbReference type="AlphaFoldDB" id="A0A6B2LPD9"/>
<dbReference type="PANTHER" id="PTHR23236:SF12">
    <property type="entry name" value="EUKARYOTIC INITIATION FACTOR 4B-RELATED"/>
    <property type="match status" value="1"/>
</dbReference>
<evidence type="ECO:0000256" key="3">
    <source>
        <dbReference type="SAM" id="Coils"/>
    </source>
</evidence>
<organism evidence="5">
    <name type="scientific">Arcella intermedia</name>
    <dbReference type="NCBI Taxonomy" id="1963864"/>
    <lineage>
        <taxon>Eukaryota</taxon>
        <taxon>Amoebozoa</taxon>
        <taxon>Tubulinea</taxon>
        <taxon>Elardia</taxon>
        <taxon>Arcellinida</taxon>
        <taxon>Sphaerothecina</taxon>
        <taxon>Arcellidae</taxon>
        <taxon>Arcella</taxon>
    </lineage>
</organism>
<dbReference type="EMBL" id="GIBP01009599">
    <property type="protein sequence ID" value="NDV38568.1"/>
    <property type="molecule type" value="Transcribed_RNA"/>
</dbReference>
<dbReference type="InterPro" id="IPR035979">
    <property type="entry name" value="RBD_domain_sf"/>
</dbReference>
<evidence type="ECO:0000256" key="2">
    <source>
        <dbReference type="PROSITE-ProRule" id="PRU00176"/>
    </source>
</evidence>
<dbReference type="PANTHER" id="PTHR23236">
    <property type="entry name" value="EUKARYOTIC TRANSLATION INITIATION FACTOR 4B/4H"/>
    <property type="match status" value="1"/>
</dbReference>
<feature type="coiled-coil region" evidence="3">
    <location>
        <begin position="1"/>
        <end position="28"/>
    </location>
</feature>
<keyword evidence="3" id="KW-0175">Coiled coil</keyword>
<keyword evidence="1 2" id="KW-0694">RNA-binding</keyword>
<name>A0A6B2LPD9_9EUKA</name>
<dbReference type="SMART" id="SM00360">
    <property type="entry name" value="RRM"/>
    <property type="match status" value="1"/>
</dbReference>
<evidence type="ECO:0000313" key="5">
    <source>
        <dbReference type="EMBL" id="NDV38568.1"/>
    </source>
</evidence>
<dbReference type="SUPFAM" id="SSF54928">
    <property type="entry name" value="RNA-binding domain, RBD"/>
    <property type="match status" value="1"/>
</dbReference>
<sequence length="138" mass="15853">MEDLQNKLAVLEEESLKLQEMHEQVSKTFENQKVDKEESDERSVYVGNVDYQTKPKELQEHFQACGTILRVTILCDKYTGHPKGFAYLEFMEKSGVINALELNESIFKGRPLKQSLTAQDPGFVFFPPCCDDGVSFFY</sequence>
<dbReference type="Gene3D" id="3.30.70.330">
    <property type="match status" value="1"/>
</dbReference>
<dbReference type="CDD" id="cd12306">
    <property type="entry name" value="RRM_II_PABPs"/>
    <property type="match status" value="1"/>
</dbReference>
<dbReference type="Pfam" id="PF00076">
    <property type="entry name" value="RRM_1"/>
    <property type="match status" value="1"/>
</dbReference>
<evidence type="ECO:0000259" key="4">
    <source>
        <dbReference type="PROSITE" id="PS50102"/>
    </source>
</evidence>
<protein>
    <recommendedName>
        <fullName evidence="4">RRM domain-containing protein</fullName>
    </recommendedName>
</protein>
<dbReference type="InterPro" id="IPR000504">
    <property type="entry name" value="RRM_dom"/>
</dbReference>
<proteinExistence type="predicted"/>
<accession>A0A6B2LPD9</accession>
<dbReference type="GO" id="GO:0008143">
    <property type="term" value="F:poly(A) binding"/>
    <property type="evidence" value="ECO:0007669"/>
    <property type="project" value="TreeGrafter"/>
</dbReference>
<reference evidence="5" key="1">
    <citation type="journal article" date="2020" name="J. Eukaryot. Microbiol.">
        <title>De novo Sequencing, Assembly and Annotation of the Transcriptome for the Free-Living Testate Amoeba Arcella intermedia.</title>
        <authorList>
            <person name="Ribeiro G.M."/>
            <person name="Porfirio-Sousa A.L."/>
            <person name="Maurer-Alcala X.X."/>
            <person name="Katz L.A."/>
            <person name="Lahr D.J.G."/>
        </authorList>
    </citation>
    <scope>NUCLEOTIDE SEQUENCE</scope>
</reference>
<feature type="domain" description="RRM" evidence="4">
    <location>
        <begin position="42"/>
        <end position="119"/>
    </location>
</feature>
<dbReference type="InterPro" id="IPR012677">
    <property type="entry name" value="Nucleotide-bd_a/b_plait_sf"/>
</dbReference>
<dbReference type="PROSITE" id="PS50102">
    <property type="entry name" value="RRM"/>
    <property type="match status" value="1"/>
</dbReference>
<evidence type="ECO:0000256" key="1">
    <source>
        <dbReference type="ARBA" id="ARBA00022884"/>
    </source>
</evidence>